<dbReference type="EMBL" id="JBHMBW010000076">
    <property type="protein sequence ID" value="MFB9629967.1"/>
    <property type="molecule type" value="Genomic_DNA"/>
</dbReference>
<keyword evidence="1" id="KW-1133">Transmembrane helix</keyword>
<evidence type="ECO:0000313" key="3">
    <source>
        <dbReference type="Proteomes" id="UP001589532"/>
    </source>
</evidence>
<name>A0ABV5SE62_9ACTN</name>
<accession>A0ABV5SE62</accession>
<comment type="caution">
    <text evidence="2">The sequence shown here is derived from an EMBL/GenBank/DDBJ whole genome shotgun (WGS) entry which is preliminary data.</text>
</comment>
<protein>
    <submittedName>
        <fullName evidence="2">Uncharacterized protein</fullName>
    </submittedName>
</protein>
<keyword evidence="3" id="KW-1185">Reference proteome</keyword>
<keyword evidence="1" id="KW-0472">Membrane</keyword>
<proteinExistence type="predicted"/>
<evidence type="ECO:0000313" key="2">
    <source>
        <dbReference type="EMBL" id="MFB9629967.1"/>
    </source>
</evidence>
<reference evidence="2 3" key="1">
    <citation type="submission" date="2024-09" db="EMBL/GenBank/DDBJ databases">
        <authorList>
            <person name="Sun Q."/>
            <person name="Mori K."/>
        </authorList>
    </citation>
    <scope>NUCLEOTIDE SEQUENCE [LARGE SCALE GENOMIC DNA]</scope>
    <source>
        <strain evidence="2 3">JCM 3143</strain>
    </source>
</reference>
<sequence length="371" mass="40048">MTDDLETYLRSTLGHASDHAPHAPAGIHGRIVARSRRRRLRLHAVVAGVAAAAIVVPLTMIQTGGDVSTGTIDRERRYERNLEKQPPIGERLVTANASEGRPIELWFTRAAGGDVRFCVHTLSRAGGGSSFCGDDPVTGPASLEGSTASWPPPDSVLYYGTSGDEVSAVAAVIGRGVKLDGRIQRPAGAPRSIWTVTVPSTTEVSAFEFTDARGKVLTSVKNKRFTVPEATAKPVGKELRLGGLSANVYETPDKTLVWKLDGKPVGMHLVREKDLMTDLGGDKYPVELRERDHRWFGIASAGTAEVQLVFADGRTVSAAARRDPWGIGFRLFAGTHDRDGDMYQEGFQIVGYDVAGKEIWREPHPSQNTGG</sequence>
<organism evidence="2 3">
    <name type="scientific">Nonomuraea helvata</name>
    <dbReference type="NCBI Taxonomy" id="37484"/>
    <lineage>
        <taxon>Bacteria</taxon>
        <taxon>Bacillati</taxon>
        <taxon>Actinomycetota</taxon>
        <taxon>Actinomycetes</taxon>
        <taxon>Streptosporangiales</taxon>
        <taxon>Streptosporangiaceae</taxon>
        <taxon>Nonomuraea</taxon>
    </lineage>
</organism>
<evidence type="ECO:0000256" key="1">
    <source>
        <dbReference type="SAM" id="Phobius"/>
    </source>
</evidence>
<dbReference type="Proteomes" id="UP001589532">
    <property type="component" value="Unassembled WGS sequence"/>
</dbReference>
<gene>
    <name evidence="2" type="ORF">ACFFSA_43435</name>
</gene>
<feature type="transmembrane region" description="Helical" evidence="1">
    <location>
        <begin position="40"/>
        <end position="61"/>
    </location>
</feature>
<keyword evidence="1" id="KW-0812">Transmembrane</keyword>
<dbReference type="RefSeq" id="WP_344987350.1">
    <property type="nucleotide sequence ID" value="NZ_BAAAXV010000001.1"/>
</dbReference>